<evidence type="ECO:0000256" key="5">
    <source>
        <dbReference type="ARBA" id="ARBA00022801"/>
    </source>
</evidence>
<dbReference type="OrthoDB" id="372421at2759"/>
<proteinExistence type="inferred from homology"/>
<dbReference type="GO" id="GO:0030847">
    <property type="term" value="P:termination of RNA polymerase II transcription, exosome-dependent"/>
    <property type="evidence" value="ECO:0007669"/>
    <property type="project" value="EnsemblFungi"/>
</dbReference>
<dbReference type="GO" id="GO:0000175">
    <property type="term" value="F:3'-5'-RNA exonuclease activity"/>
    <property type="evidence" value="ECO:0007669"/>
    <property type="project" value="EnsemblFungi"/>
</dbReference>
<dbReference type="GO" id="GO:0016075">
    <property type="term" value="P:rRNA catabolic process"/>
    <property type="evidence" value="ECO:0007669"/>
    <property type="project" value="TreeGrafter"/>
</dbReference>
<dbReference type="InterPro" id="IPR050180">
    <property type="entry name" value="RNR_Ribonuclease"/>
</dbReference>
<evidence type="ECO:0000256" key="1">
    <source>
        <dbReference type="ARBA" id="ARBA00004123"/>
    </source>
</evidence>
<dbReference type="GO" id="GO:0003723">
    <property type="term" value="F:RNA binding"/>
    <property type="evidence" value="ECO:0007669"/>
    <property type="project" value="UniProtKB-KW"/>
</dbReference>
<dbReference type="InterPro" id="IPR033771">
    <property type="entry name" value="Rrp44_CSD1"/>
</dbReference>
<dbReference type="GO" id="GO:1990251">
    <property type="term" value="C:nuclear exosome focus"/>
    <property type="evidence" value="ECO:0007669"/>
    <property type="project" value="EnsemblFungi"/>
</dbReference>
<dbReference type="AlphaFoldDB" id="A0A1E4TKJ0"/>
<sequence length="851" mass="96011">MPSKRKFEVSMASESATALDHVSLRSVKGKCVKIVREQYLRTDIPCRSLLCTRCNTDLSVALPGSSPMLATLSSAPPSTDSLGPHYAVPDLSALTQAMDCFESSKLFYDVIILQSVLEQLRSVSTPLYRRLKSVIAANNKRFVVFHNLFHKPSFVAKQPAETFDHYGSRCVLSAASWYAKHIPDVNIVVVSAGLIETNDSSVTVLPLSEYIPQFSGTASLLDSMLRSEPAIKKNPNNTVYFSEHFPTSKILGGVKSGQLIQGKLHISHYNSNEGHIYSSDRDDTILIIGKDNLNRAFNDDIVAVELLPQSEWKTELVTLDTVKDVDEDDSNDFLRTDSNISKKPTGKVVGIVRRNWRQYVGHIDIRSTPDILNPTFHGITNVLVTPMDRKIPKIRIRTRQAGSLVGHRILVMPDTWDTDSRYPDGHFIRDLGPMEDQDAETEAILLENDVQYQPFSQAVLDCLPKEGHEWRVPESKSDPLWNKREDLRNLQICSIDPPGCQDIDDALHARMLPNGNYECGVHIADVTHFVKPRTPMDNEAAARGTTVYLVDKRIDMLPMLLGTDLCSLKPRVERFAFSVIWELTPDAEIVSTRFTKSVIKSVNAFSYDEAQKRIDETSNSDELTKSMRMLLKLSKQLKQRRIDAGALNLASPEVSVRLENEQNDPTGVEVKELKETNSLVEEFMLLANISVAKRIYEAFPQTAMLRRHQPPPESRFEEFSKELKKLKGLKLSTKSSKAIADSLDKCIDPKDPYFNTLARIMATRCMMSAQYFASGQFDYAEFRHYGLASEIYTHFTSPIRRYADIIAHRELAAAIGYEPADSRMHKLQEEHLLSFMLVRALRVTQLSRKRG</sequence>
<dbReference type="InterPro" id="IPR041505">
    <property type="entry name" value="Dis3_CSD2"/>
</dbReference>
<dbReference type="PROSITE" id="PS01175">
    <property type="entry name" value="RIBONUCLEASE_II"/>
    <property type="match status" value="1"/>
</dbReference>
<dbReference type="GO" id="GO:0006364">
    <property type="term" value="P:rRNA processing"/>
    <property type="evidence" value="ECO:0007669"/>
    <property type="project" value="UniProtKB-KW"/>
</dbReference>
<dbReference type="Pfam" id="PF17216">
    <property type="entry name" value="Rrp44_CSD1"/>
    <property type="match status" value="1"/>
</dbReference>
<dbReference type="GO" id="GO:0071031">
    <property type="term" value="P:nuclear mRNA surveillance of mRNA 3'-end processing"/>
    <property type="evidence" value="ECO:0007669"/>
    <property type="project" value="EnsemblFungi"/>
</dbReference>
<evidence type="ECO:0000256" key="9">
    <source>
        <dbReference type="ARBA" id="ARBA00023242"/>
    </source>
</evidence>
<dbReference type="InterPro" id="IPR012340">
    <property type="entry name" value="NA-bd_OB-fold"/>
</dbReference>
<dbReference type="FunFam" id="2.40.50.700:FF:000001">
    <property type="entry name" value="Exosome complex exonuclease exoribonuclease (Rrp44)"/>
    <property type="match status" value="1"/>
</dbReference>
<dbReference type="InterPro" id="IPR022966">
    <property type="entry name" value="RNase_II/R_CS"/>
</dbReference>
<keyword evidence="8" id="KW-0694">RNA-binding</keyword>
<dbReference type="GO" id="GO:0033621">
    <property type="term" value="P:nuclear mRNA surveillance of meiosis-specific transcripts"/>
    <property type="evidence" value="ECO:0007669"/>
    <property type="project" value="EnsemblFungi"/>
</dbReference>
<evidence type="ECO:0000256" key="11">
    <source>
        <dbReference type="RuleBase" id="RU003901"/>
    </source>
</evidence>
<keyword evidence="9" id="KW-0539">Nucleus</keyword>
<dbReference type="Pfam" id="PF00773">
    <property type="entry name" value="RNB"/>
    <property type="match status" value="1"/>
</dbReference>
<protein>
    <recommendedName>
        <fullName evidence="10">Ribosomal RNA-processing protein 44</fullName>
    </recommendedName>
</protein>
<dbReference type="PANTHER" id="PTHR23355">
    <property type="entry name" value="RIBONUCLEASE"/>
    <property type="match status" value="1"/>
</dbReference>
<name>A0A1E4TKJ0_9ASCO</name>
<keyword evidence="14" id="KW-1185">Reference proteome</keyword>
<dbReference type="PANTHER" id="PTHR23355:SF35">
    <property type="entry name" value="EXOSOME COMPLEX EXONUCLEASE RRP44"/>
    <property type="match status" value="1"/>
</dbReference>
<evidence type="ECO:0000313" key="14">
    <source>
        <dbReference type="Proteomes" id="UP000095023"/>
    </source>
</evidence>
<dbReference type="EMBL" id="KV453841">
    <property type="protein sequence ID" value="ODV92280.1"/>
    <property type="molecule type" value="Genomic_DNA"/>
</dbReference>
<organism evidence="13 14">
    <name type="scientific">Tortispora caseinolytica NRRL Y-17796</name>
    <dbReference type="NCBI Taxonomy" id="767744"/>
    <lineage>
        <taxon>Eukaryota</taxon>
        <taxon>Fungi</taxon>
        <taxon>Dikarya</taxon>
        <taxon>Ascomycota</taxon>
        <taxon>Saccharomycotina</taxon>
        <taxon>Trigonopsidomycetes</taxon>
        <taxon>Trigonopsidales</taxon>
        <taxon>Trigonopsidaceae</taxon>
        <taxon>Tortispora</taxon>
    </lineage>
</organism>
<dbReference type="SMART" id="SM00955">
    <property type="entry name" value="RNB"/>
    <property type="match status" value="1"/>
</dbReference>
<dbReference type="GO" id="GO:0000785">
    <property type="term" value="C:chromatin"/>
    <property type="evidence" value="ECO:0007669"/>
    <property type="project" value="EnsemblFungi"/>
</dbReference>
<dbReference type="GO" id="GO:0005730">
    <property type="term" value="C:nucleolus"/>
    <property type="evidence" value="ECO:0007669"/>
    <property type="project" value="EnsemblFungi"/>
</dbReference>
<gene>
    <name evidence="13" type="ORF">CANCADRAFT_55977</name>
</gene>
<dbReference type="Gene3D" id="2.40.50.690">
    <property type="match status" value="1"/>
</dbReference>
<evidence type="ECO:0000256" key="8">
    <source>
        <dbReference type="ARBA" id="ARBA00022884"/>
    </source>
</evidence>
<keyword evidence="3" id="KW-0698">rRNA processing</keyword>
<keyword evidence="7" id="KW-0269">Exonuclease</keyword>
<comment type="subcellular location">
    <subcellularLocation>
        <location evidence="1">Nucleus</location>
    </subcellularLocation>
</comment>
<feature type="domain" description="RNB" evidence="12">
    <location>
        <begin position="484"/>
        <end position="817"/>
    </location>
</feature>
<dbReference type="GO" id="GO:0000177">
    <property type="term" value="C:cytoplasmic exosome (RNase complex)"/>
    <property type="evidence" value="ECO:0007669"/>
    <property type="project" value="TreeGrafter"/>
</dbReference>
<evidence type="ECO:0000256" key="3">
    <source>
        <dbReference type="ARBA" id="ARBA00022552"/>
    </source>
</evidence>
<keyword evidence="5" id="KW-0378">Hydrolase</keyword>
<comment type="similarity">
    <text evidence="2 11">Belongs to the RNR ribonuclease family.</text>
</comment>
<dbReference type="Gene3D" id="3.40.50.1010">
    <property type="entry name" value="5'-nuclease"/>
    <property type="match status" value="1"/>
</dbReference>
<dbReference type="GO" id="GO:0031267">
    <property type="term" value="F:small GTPase binding"/>
    <property type="evidence" value="ECO:0007669"/>
    <property type="project" value="EnsemblFungi"/>
</dbReference>
<dbReference type="GO" id="GO:0004519">
    <property type="term" value="F:endonuclease activity"/>
    <property type="evidence" value="ECO:0007669"/>
    <property type="project" value="TreeGrafter"/>
</dbReference>
<dbReference type="CDD" id="cd09862">
    <property type="entry name" value="PIN_Rrp44-like"/>
    <property type="match status" value="1"/>
</dbReference>
<accession>A0A1E4TKJ0</accession>
<evidence type="ECO:0000256" key="2">
    <source>
        <dbReference type="ARBA" id="ARBA00005785"/>
    </source>
</evidence>
<dbReference type="SUPFAM" id="SSF50249">
    <property type="entry name" value="Nucleic acid-binding proteins"/>
    <property type="match status" value="2"/>
</dbReference>
<keyword evidence="4" id="KW-0540">Nuclease</keyword>
<evidence type="ECO:0000259" key="12">
    <source>
        <dbReference type="SMART" id="SM00955"/>
    </source>
</evidence>
<evidence type="ECO:0000313" key="13">
    <source>
        <dbReference type="EMBL" id="ODV92280.1"/>
    </source>
</evidence>
<evidence type="ECO:0000256" key="10">
    <source>
        <dbReference type="ARBA" id="ARBA00077930"/>
    </source>
</evidence>
<dbReference type="Gene3D" id="2.40.50.700">
    <property type="match status" value="1"/>
</dbReference>
<evidence type="ECO:0000256" key="7">
    <source>
        <dbReference type="ARBA" id="ARBA00022839"/>
    </source>
</evidence>
<dbReference type="Proteomes" id="UP000095023">
    <property type="component" value="Unassembled WGS sequence"/>
</dbReference>
<dbReference type="GO" id="GO:0000176">
    <property type="term" value="C:nuclear exosome (RNase complex)"/>
    <property type="evidence" value="ECO:0007669"/>
    <property type="project" value="UniProtKB-ARBA"/>
</dbReference>
<dbReference type="InterPro" id="IPR001900">
    <property type="entry name" value="RNase_II/R"/>
</dbReference>
<reference evidence="14" key="1">
    <citation type="submission" date="2016-02" db="EMBL/GenBank/DDBJ databases">
        <title>Comparative genomics of biotechnologically important yeasts.</title>
        <authorList>
            <consortium name="DOE Joint Genome Institute"/>
            <person name="Riley R."/>
            <person name="Haridas S."/>
            <person name="Wolfe K.H."/>
            <person name="Lopes M.R."/>
            <person name="Hittinger C.T."/>
            <person name="Goker M."/>
            <person name="Salamov A."/>
            <person name="Wisecaver J."/>
            <person name="Long T.M."/>
            <person name="Aerts A.L."/>
            <person name="Barry K."/>
            <person name="Choi C."/>
            <person name="Clum A."/>
            <person name="Coughlan A.Y."/>
            <person name="Deshpande S."/>
            <person name="Douglass A.P."/>
            <person name="Hanson S.J."/>
            <person name="Klenk H.-P."/>
            <person name="Labutti K."/>
            <person name="Lapidus A."/>
            <person name="Lindquist E."/>
            <person name="Lipzen A."/>
            <person name="Meier-Kolthoff J.P."/>
            <person name="Ohm R.A."/>
            <person name="Otillar R.P."/>
            <person name="Pangilinan J."/>
            <person name="Peng Y."/>
            <person name="Rokas A."/>
            <person name="Rosa C.A."/>
            <person name="Scheuner C."/>
            <person name="Sibirny A.A."/>
            <person name="Slot J.C."/>
            <person name="Stielow J.B."/>
            <person name="Sun H."/>
            <person name="Kurtzman C.P."/>
            <person name="Blackwell M."/>
            <person name="Jeffries T.W."/>
            <person name="Grigoriev I.V."/>
        </authorList>
    </citation>
    <scope>NUCLEOTIDE SEQUENCE [LARGE SCALE GENOMIC DNA]</scope>
    <source>
        <strain evidence="14">NRRL Y-17796</strain>
    </source>
</reference>
<evidence type="ECO:0000256" key="6">
    <source>
        <dbReference type="ARBA" id="ARBA00022835"/>
    </source>
</evidence>
<keyword evidence="6" id="KW-0271">Exosome</keyword>
<dbReference type="Pfam" id="PF17849">
    <property type="entry name" value="OB_Dis3"/>
    <property type="match status" value="1"/>
</dbReference>
<evidence type="ECO:0000256" key="4">
    <source>
        <dbReference type="ARBA" id="ARBA00022722"/>
    </source>
</evidence>